<dbReference type="InParanoid" id="A0A4Q1BDA2"/>
<dbReference type="InterPro" id="IPR036940">
    <property type="entry name" value="PI3/4_kinase_cat_sf"/>
</dbReference>
<dbReference type="SMART" id="SM00145">
    <property type="entry name" value="PI3Ka"/>
    <property type="match status" value="1"/>
</dbReference>
<dbReference type="InterPro" id="IPR011009">
    <property type="entry name" value="Kinase-like_dom_sf"/>
</dbReference>
<dbReference type="InterPro" id="IPR015433">
    <property type="entry name" value="PI3/4_kinase"/>
</dbReference>
<dbReference type="GO" id="GO:0004430">
    <property type="term" value="F:1-phosphatidylinositol 4-kinase activity"/>
    <property type="evidence" value="ECO:0007669"/>
    <property type="project" value="UniProtKB-EC"/>
</dbReference>
<dbReference type="Gene3D" id="1.25.40.70">
    <property type="entry name" value="Phosphatidylinositol 3-kinase, accessory domain (PIK)"/>
    <property type="match status" value="1"/>
</dbReference>
<dbReference type="GO" id="GO:0046854">
    <property type="term" value="P:phosphatidylinositol phosphate biosynthetic process"/>
    <property type="evidence" value="ECO:0007669"/>
    <property type="project" value="InterPro"/>
</dbReference>
<dbReference type="PROSITE" id="PS00916">
    <property type="entry name" value="PI3_4_KINASE_2"/>
    <property type="match status" value="1"/>
</dbReference>
<sequence length="1994" mass="223100">MDSLDEPLHLHILTSLASNLAKYPTSTSDNSQESISILLKGLPQSPTIQQVEEEWSEFEINRSISYAHYVSSLPLDSPYLSSSLPKLRTLLDGLLAHKKTCKTDSPSSSAGRTIVTSLGTSAQAQLCESLLGAVFWVGWGVDYLRQDVIQILVDLLDTIGEMMKADGPHTFPLVLLTSIHSVLSRCPLPGIPTQLLPTLMDKTLLIAGPANLVKLLRYGSNPNTPAEYRLSPFTPPHPQTPGAVVLLISEIMGIFLATALLPLTTPHQHDFARQIEIQNLAHSAGKSPVLSQQIESLIREEINQDAYRLSASEYGEETLGNAKAMAMRWWSELMGVGEGTGITRRNSVFNMGGVEHDEEIDLRVSVLHLLNFFNLHEKQKDEAQLARLKLLLSENSTVGDSKILEAAFICTSILVRNEPSLGAGMAHHIRRLLTSPLPAFEGEMAAFKTEVPPAVMAASQCLAICIQSAPNDDLISSTLYSLLNLLTHGGGSSIAPGQLLGSSIPHRTSPSSRTDTTDRATVKSDASVKRTEEQRRLVAVTAVQVVSRLALDIGRDDIIHLSISMLLQRLRGVDFIIEATIAISLVPLALASNNSDLVDVYRAFSQISRSAHPEDPRMASNAVLAAQTTLAKGMSERLDCADGYLVELLTLFADKGTQTQMIAMAPYGFDTRDKEKLAHLKEDSEARVSDMKSWLAALLIPISSLLSHSNYNPSKSPSPELVSHFRNLWFLCVAFNISSWKHKKLSDHEQNALNIIAEKSPALLLESMTDYVASELEYNSVIRKDFAQSIQQYQRSILPDYLPQRHSHHIRSMSVPQMTFLMAIYDLENLRTLRYRPSVLLQYFSNESVNNSLLHSPLEALGNKIISNFLKQLSKQVVLHSLPHIVSDEVCEILKACTHRFRKVREMALKYARGVLETFSALMCDKKVVWTLLEILTLMRRSCELQYTDEYSPVYEFHSDKLDLTLQLTEDYSVRNEIVTQLHTVAKSWLTLAISRAPIEVQSTLQSYLSESRDVLLIDSVEMGAGLALHFSKVISKLDRQEMLMPNIGGWPSDCSNLVASQYAAKNYYVGELSGVRHVVEQGLKNLQKDAPLHSSEEELLAFKSQMAQAVTNIRNKQKPFSVPEVRRILLRAASVLTASPKIDSDIIHYLVELPMTAFTPLAIAAGVDAWTWLLRQRPEAEVAVIGEIAAGWIETVRAGKGMFSTSMNYTDPFEKQIQYAPSEKKVLDLELAKARKLLRPHLLLIQVLSSQFQAIKYRQPGIMVSLIRLMMRSLGAHKKMSTHPIAREVRFSLLLFGFQMLASSKMEALLELRFRDRLFTAAFSWFSVRPQWSFGSDRIQVGAEIKLLQDFLVAAQEDQIRGDHSTSSFNDRNPALLVRGFTSLSDYASHHKDRVQLLKVLIESEISRLNVWSNPSNEPGRSSGGGVVERSLTAVKWNKLVNKAWRMSPAMAVHMGERFKHLTVQNELVRLVRSNPKSVMNVPEALHYLLGDRLDSGVQAALQWLPLWAEVPPVTALMYFQPRFGNHPLILQYAMRVLEQHEVDLTFFFVPQVVQALRSDALGYVERFIFETSQISQLFCHQIIWNMKANTYKDDNASEEDSMKPLLDRMINMIVAGLNGKARDFYDTEFSFFNEITSISGKLRPYIKKSKPEKKAKIDEEMEKIELKIGVYLPSNPDGNVVDLDRKSGRPLQSHAKAPFMATFKVRRTRIDLPTDSNIEISDEAEMVTSTLDVWQSAIFKVGDDCRQDVLALQVIAMFKNVFDSVGLSLYLFPYRVTATAPGCGVIDVVPNATSRDEMGRAKINDLFSYFVDKYGGIDTLTFQKARLNFIQSMAAYSIACFILQIKDRHNGNIMIDSKGHIVHVDFGFLFDIGPGGIKFEPSSFKLNHEMVYLMGGKDSQGYKMFVELTVKAFLSIRPHAGQLCDTVGLMLGTGLPSFKGEGTIKRLKERFQLHLTERGAADFMLGIIRNAHENMRSNVYDGFQKLQNGIPY</sequence>
<dbReference type="FunFam" id="1.25.40.70:FF:000011">
    <property type="entry name" value="Phosphatidylinositol 4-kinase alpha"/>
    <property type="match status" value="1"/>
</dbReference>
<dbReference type="VEuPathDB" id="FungiDB:TREMEDRAFT_58152"/>
<dbReference type="OrthoDB" id="10264149at2759"/>
<dbReference type="FunCoup" id="A0A4Q1BDA2">
    <property type="interactions" value="212"/>
</dbReference>
<evidence type="ECO:0000256" key="6">
    <source>
        <dbReference type="ARBA" id="ARBA00022777"/>
    </source>
</evidence>
<dbReference type="Pfam" id="PF00613">
    <property type="entry name" value="PI3Ka"/>
    <property type="match status" value="1"/>
</dbReference>
<dbReference type="PROSITE" id="PS00915">
    <property type="entry name" value="PI3_4_KINASE_1"/>
    <property type="match status" value="1"/>
</dbReference>
<dbReference type="PANTHER" id="PTHR10048:SF15">
    <property type="entry name" value="PHOSPHATIDYLINOSITOL 4-KINASE ALPHA"/>
    <property type="match status" value="1"/>
</dbReference>
<accession>A0A4Q1BDA2</accession>
<dbReference type="Gene3D" id="3.30.1010.10">
    <property type="entry name" value="Phosphatidylinositol 3-kinase Catalytic Subunit, Chain A, domain 4"/>
    <property type="match status" value="1"/>
</dbReference>
<dbReference type="SUPFAM" id="SSF48371">
    <property type="entry name" value="ARM repeat"/>
    <property type="match status" value="2"/>
</dbReference>
<evidence type="ECO:0000256" key="5">
    <source>
        <dbReference type="ARBA" id="ARBA00022741"/>
    </source>
</evidence>
<keyword evidence="5" id="KW-0547">Nucleotide-binding</keyword>
<dbReference type="FunFam" id="3.30.1010.10:FF:000014">
    <property type="entry name" value="Phosphatidylinositol 4-kinase STT4"/>
    <property type="match status" value="1"/>
</dbReference>
<evidence type="ECO:0000313" key="12">
    <source>
        <dbReference type="Proteomes" id="UP000289152"/>
    </source>
</evidence>
<dbReference type="Pfam" id="PF00454">
    <property type="entry name" value="PI3_PI4_kinase"/>
    <property type="match status" value="1"/>
</dbReference>
<dbReference type="InterPro" id="IPR018936">
    <property type="entry name" value="PI3/4_kinase_CS"/>
</dbReference>
<keyword evidence="12" id="KW-1185">Reference proteome</keyword>
<dbReference type="InterPro" id="IPR000403">
    <property type="entry name" value="PI3/4_kinase_cat_dom"/>
</dbReference>
<dbReference type="STRING" id="5217.A0A4Q1BDA2"/>
<reference evidence="11 12" key="1">
    <citation type="submission" date="2016-06" db="EMBL/GenBank/DDBJ databases">
        <title>Evolution of pathogenesis and genome organization in the Tremellales.</title>
        <authorList>
            <person name="Cuomo C."/>
            <person name="Litvintseva A."/>
            <person name="Heitman J."/>
            <person name="Chen Y."/>
            <person name="Sun S."/>
            <person name="Springer D."/>
            <person name="Dromer F."/>
            <person name="Young S."/>
            <person name="Zeng Q."/>
            <person name="Chapman S."/>
            <person name="Gujja S."/>
            <person name="Saif S."/>
            <person name="Birren B."/>
        </authorList>
    </citation>
    <scope>NUCLEOTIDE SEQUENCE [LARGE SCALE GENOMIC DNA]</scope>
    <source>
        <strain evidence="11 12">ATCC 28783</strain>
    </source>
</reference>
<dbReference type="EC" id="2.7.1.67" evidence="3"/>
<dbReference type="Proteomes" id="UP000289152">
    <property type="component" value="Unassembled WGS sequence"/>
</dbReference>
<dbReference type="PROSITE" id="PS51545">
    <property type="entry name" value="PIK_HELICAL"/>
    <property type="match status" value="1"/>
</dbReference>
<dbReference type="GO" id="GO:0005886">
    <property type="term" value="C:plasma membrane"/>
    <property type="evidence" value="ECO:0007669"/>
    <property type="project" value="TreeGrafter"/>
</dbReference>
<feature type="domain" description="PIK helical" evidence="10">
    <location>
        <begin position="1428"/>
        <end position="1614"/>
    </location>
</feature>
<protein>
    <recommendedName>
        <fullName evidence="3">1-phosphatidylinositol 4-kinase</fullName>
        <ecNumber evidence="3">2.7.1.67</ecNumber>
    </recommendedName>
</protein>
<dbReference type="CDD" id="cd05167">
    <property type="entry name" value="PI4Kc_III_alpha"/>
    <property type="match status" value="1"/>
</dbReference>
<comment type="similarity">
    <text evidence="2">Belongs to the PI3/PI4-kinase family. Type III PI4K subfamily.</text>
</comment>
<evidence type="ECO:0000313" key="11">
    <source>
        <dbReference type="EMBL" id="RXK35906.1"/>
    </source>
</evidence>
<comment type="caution">
    <text evidence="11">The sequence shown here is derived from an EMBL/GenBank/DDBJ whole genome shotgun (WGS) entry which is preliminary data.</text>
</comment>
<dbReference type="GO" id="GO:0005524">
    <property type="term" value="F:ATP binding"/>
    <property type="evidence" value="ECO:0007669"/>
    <property type="project" value="UniProtKB-KW"/>
</dbReference>
<dbReference type="Gene3D" id="1.10.1070.11">
    <property type="entry name" value="Phosphatidylinositol 3-/4-kinase, catalytic domain"/>
    <property type="match status" value="1"/>
</dbReference>
<feature type="compositionally biased region" description="Basic and acidic residues" evidence="8">
    <location>
        <begin position="515"/>
        <end position="528"/>
    </location>
</feature>
<keyword evidence="4" id="KW-0808">Transferase</keyword>
<comment type="catalytic activity">
    <reaction evidence="1">
        <text>a 1,2-diacyl-sn-glycero-3-phospho-(1D-myo-inositol) + ATP = a 1,2-diacyl-sn-glycero-3-phospho-(1D-myo-inositol 4-phosphate) + ADP + H(+)</text>
        <dbReference type="Rhea" id="RHEA:19877"/>
        <dbReference type="ChEBI" id="CHEBI:15378"/>
        <dbReference type="ChEBI" id="CHEBI:30616"/>
        <dbReference type="ChEBI" id="CHEBI:57880"/>
        <dbReference type="ChEBI" id="CHEBI:58178"/>
        <dbReference type="ChEBI" id="CHEBI:456216"/>
        <dbReference type="EC" id="2.7.1.67"/>
    </reaction>
</comment>
<dbReference type="PROSITE" id="PS50290">
    <property type="entry name" value="PI3_4_KINASE_3"/>
    <property type="match status" value="1"/>
</dbReference>
<feature type="domain" description="PI3K/PI4K catalytic" evidence="9">
    <location>
        <begin position="1687"/>
        <end position="1978"/>
    </location>
</feature>
<evidence type="ECO:0000256" key="7">
    <source>
        <dbReference type="ARBA" id="ARBA00022840"/>
    </source>
</evidence>
<evidence type="ECO:0000256" key="1">
    <source>
        <dbReference type="ARBA" id="ARBA00001686"/>
    </source>
</evidence>
<dbReference type="Pfam" id="PF19274">
    <property type="entry name" value="PI4K_N"/>
    <property type="match status" value="2"/>
</dbReference>
<dbReference type="InterPro" id="IPR042236">
    <property type="entry name" value="PI3K_accessory_sf"/>
</dbReference>
<dbReference type="GO" id="GO:0005737">
    <property type="term" value="C:cytoplasm"/>
    <property type="evidence" value="ECO:0007669"/>
    <property type="project" value="TreeGrafter"/>
</dbReference>
<feature type="region of interest" description="Disordered" evidence="8">
    <location>
        <begin position="503"/>
        <end position="528"/>
    </location>
</feature>
<gene>
    <name evidence="11" type="ORF">M231_06826</name>
</gene>
<organism evidence="11 12">
    <name type="scientific">Tremella mesenterica</name>
    <name type="common">Jelly fungus</name>
    <dbReference type="NCBI Taxonomy" id="5217"/>
    <lineage>
        <taxon>Eukaryota</taxon>
        <taxon>Fungi</taxon>
        <taxon>Dikarya</taxon>
        <taxon>Basidiomycota</taxon>
        <taxon>Agaricomycotina</taxon>
        <taxon>Tremellomycetes</taxon>
        <taxon>Tremellales</taxon>
        <taxon>Tremellaceae</taxon>
        <taxon>Tremella</taxon>
    </lineage>
</organism>
<evidence type="ECO:0000256" key="2">
    <source>
        <dbReference type="ARBA" id="ARBA00006209"/>
    </source>
</evidence>
<keyword evidence="7" id="KW-0067">ATP-binding</keyword>
<dbReference type="SMART" id="SM00146">
    <property type="entry name" value="PI3Kc"/>
    <property type="match status" value="1"/>
</dbReference>
<evidence type="ECO:0000256" key="3">
    <source>
        <dbReference type="ARBA" id="ARBA00012169"/>
    </source>
</evidence>
<proteinExistence type="inferred from homology"/>
<dbReference type="GO" id="GO:0048015">
    <property type="term" value="P:phosphatidylinositol-mediated signaling"/>
    <property type="evidence" value="ECO:0007669"/>
    <property type="project" value="TreeGrafter"/>
</dbReference>
<dbReference type="InterPro" id="IPR001263">
    <property type="entry name" value="PI3K_accessory_dom"/>
</dbReference>
<dbReference type="SUPFAM" id="SSF56112">
    <property type="entry name" value="Protein kinase-like (PK-like)"/>
    <property type="match status" value="1"/>
</dbReference>
<evidence type="ECO:0000259" key="9">
    <source>
        <dbReference type="PROSITE" id="PS50290"/>
    </source>
</evidence>
<name>A0A4Q1BDA2_TREME</name>
<dbReference type="InterPro" id="IPR045495">
    <property type="entry name" value="PI4K_N"/>
</dbReference>
<dbReference type="FunFam" id="1.10.1070.11:FF:000012">
    <property type="entry name" value="Phosphatidylinositol 4-kinase alpha 1"/>
    <property type="match status" value="1"/>
</dbReference>
<dbReference type="InterPro" id="IPR016024">
    <property type="entry name" value="ARM-type_fold"/>
</dbReference>
<evidence type="ECO:0000256" key="4">
    <source>
        <dbReference type="ARBA" id="ARBA00022679"/>
    </source>
</evidence>
<dbReference type="EMBL" id="SDIL01000116">
    <property type="protein sequence ID" value="RXK35906.1"/>
    <property type="molecule type" value="Genomic_DNA"/>
</dbReference>
<evidence type="ECO:0000256" key="8">
    <source>
        <dbReference type="SAM" id="MobiDB-lite"/>
    </source>
</evidence>
<evidence type="ECO:0000259" key="10">
    <source>
        <dbReference type="PROSITE" id="PS51545"/>
    </source>
</evidence>
<keyword evidence="6 11" id="KW-0418">Kinase</keyword>
<dbReference type="PANTHER" id="PTHR10048">
    <property type="entry name" value="PHOSPHATIDYLINOSITOL KINASE"/>
    <property type="match status" value="1"/>
</dbReference>